<feature type="signal peptide" evidence="10">
    <location>
        <begin position="1"/>
        <end position="31"/>
    </location>
</feature>
<dbReference type="Proteomes" id="UP001354989">
    <property type="component" value="Plasmid pPP2"/>
</dbReference>
<keyword evidence="3 8" id="KW-1134">Transmembrane beta strand</keyword>
<accession>A0ABN6LDZ3</accession>
<evidence type="ECO:0000313" key="13">
    <source>
        <dbReference type="EMBL" id="BDD01176.1"/>
    </source>
</evidence>
<feature type="chain" id="PRO_5047081196" evidence="10">
    <location>
        <begin position="32"/>
        <end position="1042"/>
    </location>
</feature>
<dbReference type="Gene3D" id="2.40.170.20">
    <property type="entry name" value="TonB-dependent receptor, beta-barrel domain"/>
    <property type="match status" value="1"/>
</dbReference>
<dbReference type="Pfam" id="PF07715">
    <property type="entry name" value="Plug"/>
    <property type="match status" value="1"/>
</dbReference>
<sequence length="1042" mass="114975">MENFFYPMARHQRKTFFLLSICWMLSNYALAQSLPISGKIVAPDGEEILGVNIIEKGTSNGTITDINGEFSMQVQSDESTILISFVGYKSQEFQVRNQRTFDVVLQEDVETLEELVVVGYGVQKKSVVTGAIASIKSEEIAQTPVATVDQALQGRTAGVNVTTNSGAPGGAISVKIRGIGSNGDSQPLYIVDGMQVGSLDFLNPNDIASMEVLKDAASAAIYGSRAANGVVLVTTKKGSSGKLQVSYDGYIGVQSPWKKVSTLNAREYMTMHNEAGYNDGATSPIFHPSSFGDYADTNWQDEVFRNAAPISNHAVSLSGGNEVSTFAISLGYFGQQGIVGNADKSNFDRITFRLNSEHKLSSRVTFGQNLTIAAKSSSGISEQSDFGGILNATFLHDPITASLITNPETSAIYDGLPYNPVKNSNGQYYGISNQNLREIGNPMAMLENTYNAHNDRNIIGNAYLTVDLLPGLKFKTDMGLDLYNSFGRGYQPMQYLNVDNMSRNSSAWQEMNDNVGFQWENVISYNKSVNGHDFSGIVGNTIQEYTGKGTWGSRNDINPNGWYYGWLENGANDDTQKSNGWFWRNRLASFFGRANYSYKDKYMLQATLRHDGSSRFGNNNKFGTFPSVSGGWTVSNEDFFSNIKAINLFKIRASWGQVGNQNIGDFGYLSLANRAYGYTVNDNIINGIAINRMSNPDLKWETSEQANIGLDFGFLEDRIQMTAEYYSKTTRDLLGVKPIPDYLGMESPLFNMGTVQNQGVELNITYGKKTGDFTYDITGNVSYNKNRVLEVANQNGYIDGGAPHVHTGNMRMAEGHALPFFFGYKTAGIFQNQEQINNYVNAEGKPIQPEAKPGDIIFVDINGDGTISEEDRTDIGNPVPDWNFGLTFNANYKNFDFSIFFQGAAGFDIANVMRRGDLDMQNYGGAALGRWTGEGSTNSYPRMTHQDPNRNYTRLNDMVHLERGDYLRVKNIQVGYTLPEAISSKAGLSRARIYASVQNAFTITGYSGYDPELASFDIFNYGMDRGGYPQSRIVMMGVNLNF</sequence>
<dbReference type="SUPFAM" id="SSF49464">
    <property type="entry name" value="Carboxypeptidase regulatory domain-like"/>
    <property type="match status" value="1"/>
</dbReference>
<keyword evidence="7 8" id="KW-0998">Cell outer membrane</keyword>
<dbReference type="NCBIfam" id="TIGR04056">
    <property type="entry name" value="OMP_RagA_SusC"/>
    <property type="match status" value="1"/>
</dbReference>
<dbReference type="Gene3D" id="2.170.130.10">
    <property type="entry name" value="TonB-dependent receptor, plug domain"/>
    <property type="match status" value="1"/>
</dbReference>
<comment type="similarity">
    <text evidence="8 9">Belongs to the TonB-dependent receptor family.</text>
</comment>
<evidence type="ECO:0000259" key="12">
    <source>
        <dbReference type="Pfam" id="PF07715"/>
    </source>
</evidence>
<evidence type="ECO:0000256" key="4">
    <source>
        <dbReference type="ARBA" id="ARBA00022692"/>
    </source>
</evidence>
<comment type="subcellular location">
    <subcellularLocation>
        <location evidence="1 8">Cell outer membrane</location>
        <topology evidence="1 8">Multi-pass membrane protein</topology>
    </subcellularLocation>
</comment>
<dbReference type="NCBIfam" id="TIGR04057">
    <property type="entry name" value="SusC_RagA_signa"/>
    <property type="match status" value="1"/>
</dbReference>
<dbReference type="InterPro" id="IPR012910">
    <property type="entry name" value="Plug_dom"/>
</dbReference>
<evidence type="ECO:0000256" key="2">
    <source>
        <dbReference type="ARBA" id="ARBA00022448"/>
    </source>
</evidence>
<dbReference type="InterPro" id="IPR008969">
    <property type="entry name" value="CarboxyPept-like_regulatory"/>
</dbReference>
<dbReference type="SUPFAM" id="SSF56935">
    <property type="entry name" value="Porins"/>
    <property type="match status" value="1"/>
</dbReference>
<keyword evidence="2 8" id="KW-0813">Transport</keyword>
<feature type="domain" description="TonB-dependent receptor-like beta-barrel" evidence="11">
    <location>
        <begin position="415"/>
        <end position="999"/>
    </location>
</feature>
<dbReference type="InterPro" id="IPR036942">
    <property type="entry name" value="Beta-barrel_TonB_sf"/>
</dbReference>
<organism evidence="13 14">
    <name type="scientific">Persicobacter psychrovividus</name>
    <dbReference type="NCBI Taxonomy" id="387638"/>
    <lineage>
        <taxon>Bacteria</taxon>
        <taxon>Pseudomonadati</taxon>
        <taxon>Bacteroidota</taxon>
        <taxon>Cytophagia</taxon>
        <taxon>Cytophagales</taxon>
        <taxon>Persicobacteraceae</taxon>
        <taxon>Persicobacter</taxon>
    </lineage>
</organism>
<protein>
    <submittedName>
        <fullName evidence="13">SusC/RagA family TonB-linked outer membrane protein</fullName>
    </submittedName>
</protein>
<keyword evidence="6 8" id="KW-0472">Membrane</keyword>
<reference evidence="13 14" key="1">
    <citation type="submission" date="2021-12" db="EMBL/GenBank/DDBJ databases">
        <title>Genome sequencing of bacteria with rrn-lacking chromosome and rrn-plasmid.</title>
        <authorList>
            <person name="Anda M."/>
            <person name="Iwasaki W."/>
        </authorList>
    </citation>
    <scope>NUCLEOTIDE SEQUENCE [LARGE SCALE GENOMIC DNA]</scope>
    <source>
        <strain evidence="13 14">NBRC 101262</strain>
        <plasmid evidence="13 14">pPP2</plasmid>
    </source>
</reference>
<evidence type="ECO:0000256" key="9">
    <source>
        <dbReference type="RuleBase" id="RU003357"/>
    </source>
</evidence>
<geneLocation type="plasmid" evidence="13 14">
    <name>pPP2</name>
</geneLocation>
<evidence type="ECO:0000313" key="14">
    <source>
        <dbReference type="Proteomes" id="UP001354989"/>
    </source>
</evidence>
<proteinExistence type="inferred from homology"/>
<dbReference type="EMBL" id="AP025294">
    <property type="protein sequence ID" value="BDD01176.1"/>
    <property type="molecule type" value="Genomic_DNA"/>
</dbReference>
<dbReference type="Pfam" id="PF13715">
    <property type="entry name" value="CarbopepD_reg_2"/>
    <property type="match status" value="1"/>
</dbReference>
<dbReference type="InterPro" id="IPR037066">
    <property type="entry name" value="Plug_dom_sf"/>
</dbReference>
<name>A0ABN6LDZ3_9BACT</name>
<dbReference type="InterPro" id="IPR023997">
    <property type="entry name" value="TonB-dep_OMP_SusC/RagA_CS"/>
</dbReference>
<dbReference type="Pfam" id="PF00593">
    <property type="entry name" value="TonB_dep_Rec_b-barrel"/>
    <property type="match status" value="1"/>
</dbReference>
<keyword evidence="10" id="KW-0732">Signal</keyword>
<dbReference type="InterPro" id="IPR000531">
    <property type="entry name" value="Beta-barrel_TonB"/>
</dbReference>
<keyword evidence="13" id="KW-0614">Plasmid</keyword>
<evidence type="ECO:0000256" key="1">
    <source>
        <dbReference type="ARBA" id="ARBA00004571"/>
    </source>
</evidence>
<evidence type="ECO:0000256" key="8">
    <source>
        <dbReference type="PROSITE-ProRule" id="PRU01360"/>
    </source>
</evidence>
<evidence type="ECO:0000256" key="7">
    <source>
        <dbReference type="ARBA" id="ARBA00023237"/>
    </source>
</evidence>
<keyword evidence="14" id="KW-1185">Reference proteome</keyword>
<keyword evidence="4 8" id="KW-0812">Transmembrane</keyword>
<evidence type="ECO:0000256" key="6">
    <source>
        <dbReference type="ARBA" id="ARBA00023136"/>
    </source>
</evidence>
<evidence type="ECO:0000256" key="3">
    <source>
        <dbReference type="ARBA" id="ARBA00022452"/>
    </source>
</evidence>
<feature type="domain" description="TonB-dependent receptor plug" evidence="12">
    <location>
        <begin position="127"/>
        <end position="230"/>
    </location>
</feature>
<evidence type="ECO:0000256" key="10">
    <source>
        <dbReference type="SAM" id="SignalP"/>
    </source>
</evidence>
<keyword evidence="5 9" id="KW-0798">TonB box</keyword>
<evidence type="ECO:0000259" key="11">
    <source>
        <dbReference type="Pfam" id="PF00593"/>
    </source>
</evidence>
<dbReference type="PROSITE" id="PS52016">
    <property type="entry name" value="TONB_DEPENDENT_REC_3"/>
    <property type="match status" value="1"/>
</dbReference>
<gene>
    <name evidence="13" type="ORF">PEPS_34560</name>
</gene>
<dbReference type="RefSeq" id="WP_338398771.1">
    <property type="nucleotide sequence ID" value="NZ_AP025294.1"/>
</dbReference>
<dbReference type="InterPro" id="IPR023996">
    <property type="entry name" value="TonB-dep_OMP_SusC/RagA"/>
</dbReference>
<dbReference type="InterPro" id="IPR039426">
    <property type="entry name" value="TonB-dep_rcpt-like"/>
</dbReference>
<evidence type="ECO:0000256" key="5">
    <source>
        <dbReference type="ARBA" id="ARBA00023077"/>
    </source>
</evidence>
<dbReference type="Gene3D" id="2.60.40.1120">
    <property type="entry name" value="Carboxypeptidase-like, regulatory domain"/>
    <property type="match status" value="1"/>
</dbReference>